<evidence type="ECO:0000313" key="1">
    <source>
        <dbReference type="EMBL" id="MCS5727712.1"/>
    </source>
</evidence>
<dbReference type="SUPFAM" id="SSF52980">
    <property type="entry name" value="Restriction endonuclease-like"/>
    <property type="match status" value="1"/>
</dbReference>
<dbReference type="Proteomes" id="UP001165587">
    <property type="component" value="Unassembled WGS sequence"/>
</dbReference>
<dbReference type="AlphaFoldDB" id="A0AA41XGR8"/>
<comment type="caution">
    <text evidence="1">The sequence shown here is derived from an EMBL/GenBank/DDBJ whole genome shotgun (WGS) entry which is preliminary data.</text>
</comment>
<protein>
    <recommendedName>
        <fullName evidence="3">DUF559 domain-containing protein</fullName>
    </recommendedName>
</protein>
<dbReference type="RefSeq" id="WP_259530725.1">
    <property type="nucleotide sequence ID" value="NZ_JANLCK010000013.1"/>
</dbReference>
<gene>
    <name evidence="1" type="ORF">N1028_17590</name>
</gene>
<evidence type="ECO:0000313" key="2">
    <source>
        <dbReference type="Proteomes" id="UP001165587"/>
    </source>
</evidence>
<accession>A0AA41XGR8</accession>
<name>A0AA41XGR8_9MICO</name>
<organism evidence="1 2">
    <name type="scientific">Herbiconiux oxytropis</name>
    <dbReference type="NCBI Taxonomy" id="2970915"/>
    <lineage>
        <taxon>Bacteria</taxon>
        <taxon>Bacillati</taxon>
        <taxon>Actinomycetota</taxon>
        <taxon>Actinomycetes</taxon>
        <taxon>Micrococcales</taxon>
        <taxon>Microbacteriaceae</taxon>
        <taxon>Herbiconiux</taxon>
    </lineage>
</organism>
<dbReference type="EMBL" id="JANLCK010000013">
    <property type="protein sequence ID" value="MCS5727712.1"/>
    <property type="molecule type" value="Genomic_DNA"/>
</dbReference>
<evidence type="ECO:0008006" key="3">
    <source>
        <dbReference type="Google" id="ProtNLM"/>
    </source>
</evidence>
<reference evidence="1" key="1">
    <citation type="submission" date="2022-08" db="EMBL/GenBank/DDBJ databases">
        <authorList>
            <person name="Deng Y."/>
            <person name="Han X.-F."/>
            <person name="Zhang Y.-Q."/>
        </authorList>
    </citation>
    <scope>NUCLEOTIDE SEQUENCE</scope>
    <source>
        <strain evidence="1">CPCC 203407</strain>
    </source>
</reference>
<dbReference type="Gene3D" id="3.40.960.10">
    <property type="entry name" value="VSR Endonuclease"/>
    <property type="match status" value="1"/>
</dbReference>
<keyword evidence="2" id="KW-1185">Reference proteome</keyword>
<dbReference type="InterPro" id="IPR011335">
    <property type="entry name" value="Restrct_endonuc-II-like"/>
</dbReference>
<sequence length="261" mass="29148">MTPSQCFSHTTAAALWGIPLPAVHESEQRIHVSALDGTRPRLRGVVGHDLHSDRVGLARISGLPVTDAVSTFLQLSTMLAFDDLVAAADHLILTPRAQAIQTRPFVKTEELIDSVRLFHGRGKTVARSAARWMRDGAESRQETRLRLELLRAGLPDPELNTPICDAAGRFLAFGDIVFPRWKVLVEYDGDQHRTSPEQYRRDIERHDALVRADWRHLRGGLHTPEAGTHSLPSLTRAALTQRGWSAEPSLFTPPGRFWRGK</sequence>
<proteinExistence type="predicted"/>